<evidence type="ECO:0000313" key="2">
    <source>
        <dbReference type="Proteomes" id="UP001589718"/>
    </source>
</evidence>
<dbReference type="EMBL" id="JBHMCR010000013">
    <property type="protein sequence ID" value="MFB9522814.1"/>
    <property type="molecule type" value="Genomic_DNA"/>
</dbReference>
<reference evidence="1 2" key="1">
    <citation type="submission" date="2024-09" db="EMBL/GenBank/DDBJ databases">
        <authorList>
            <person name="Sun Q."/>
            <person name="Mori K."/>
        </authorList>
    </citation>
    <scope>NUCLEOTIDE SEQUENCE [LARGE SCALE GENOMIC DNA]</scope>
    <source>
        <strain evidence="1 2">JCM 4362</strain>
    </source>
</reference>
<name>A0ABV5PHX9_STRCM</name>
<gene>
    <name evidence="1" type="ORF">ACFFTU_22990</name>
</gene>
<sequence>MNTQTRELNIDWIPASGFQLRKAGVQFDAVRIEGDAGRRVAEVLEEMTGGDPGPIVAEVRGARAVYFLVRAGSTGYRAWPRGVTVLNSGPNRVSYIPVPALSGGTWPLVWWCPPSSAGRRVHLGLLAGTADAVLGEGSAESESSPV</sequence>
<proteinExistence type="predicted"/>
<evidence type="ECO:0000313" key="1">
    <source>
        <dbReference type="EMBL" id="MFB9522814.1"/>
    </source>
</evidence>
<keyword evidence="2" id="KW-1185">Reference proteome</keyword>
<protein>
    <submittedName>
        <fullName evidence="1">Uncharacterized protein</fullName>
    </submittedName>
</protein>
<organism evidence="1 2">
    <name type="scientific">Streptomyces cremeus</name>
    <dbReference type="NCBI Taxonomy" id="66881"/>
    <lineage>
        <taxon>Bacteria</taxon>
        <taxon>Bacillati</taxon>
        <taxon>Actinomycetota</taxon>
        <taxon>Actinomycetes</taxon>
        <taxon>Kitasatosporales</taxon>
        <taxon>Streptomycetaceae</taxon>
        <taxon>Streptomyces</taxon>
    </lineage>
</organism>
<dbReference type="Proteomes" id="UP001589718">
    <property type="component" value="Unassembled WGS sequence"/>
</dbReference>
<dbReference type="RefSeq" id="WP_345220454.1">
    <property type="nucleotide sequence ID" value="NZ_BAAAXE010000013.1"/>
</dbReference>
<comment type="caution">
    <text evidence="1">The sequence shown here is derived from an EMBL/GenBank/DDBJ whole genome shotgun (WGS) entry which is preliminary data.</text>
</comment>
<accession>A0ABV5PHX9</accession>